<reference evidence="4 5" key="1">
    <citation type="submission" date="2019-09" db="EMBL/GenBank/DDBJ databases">
        <title>Nocardioides panacisoli sp. nov., isolated from the soil of a ginseng field.</title>
        <authorList>
            <person name="Cho C."/>
        </authorList>
    </citation>
    <scope>NUCLEOTIDE SEQUENCE [LARGE SCALE GENOMIC DNA]</scope>
    <source>
        <strain evidence="4 5">BN130099</strain>
    </source>
</reference>
<dbReference type="InterPro" id="IPR040771">
    <property type="entry name" value="TLP1_add_C"/>
</dbReference>
<protein>
    <submittedName>
        <fullName evidence="4">Crotonase/enoyl-CoA hydratase family protein</fullName>
    </submittedName>
</protein>
<feature type="domain" description="Thiolase-like protein type 1 additional C-terminal" evidence="3">
    <location>
        <begin position="588"/>
        <end position="662"/>
    </location>
</feature>
<accession>A0A5B1L858</accession>
<dbReference type="SUPFAM" id="SSF53901">
    <property type="entry name" value="Thiolase-like"/>
    <property type="match status" value="2"/>
</dbReference>
<dbReference type="InterPro" id="IPR029045">
    <property type="entry name" value="ClpP/crotonase-like_dom_sf"/>
</dbReference>
<evidence type="ECO:0000313" key="4">
    <source>
        <dbReference type="EMBL" id="KAA1416901.1"/>
    </source>
</evidence>
<sequence length="933" mass="96469">MTYDERPVADAVAGHDRQVRAQVLVAADPDRVRALLGDLGQLPAWMEMHAGWRGTPPAAAVEGLTFVEQVKIMGIPAEVAWTVDRADAEGITITGEGPMGIVLVMSFALDPAEGGTAVTLDCGLSGDPVRGPMGGSVSTSIGEALEASLAALARLATTEVDASARAAAGIVHHASGAVLDPRTPVIVGAGQVVQRVPDPTKDPVELAVEALRAAEADAGGAGLLSGADAVYAVATTSWTYRDQAALVAERVGAQPQETIQSARFGGDAGQALINAAGQAIADGDASVVLVCGAEAGATLAAAQKSGIEVTWPQQAADVTPTRVLGSEREANNQAEADAGLGAPVYTYGLIESALRARSGASIAEHQATITELWAGLSQIAADNPYAWQPTAMTAEELADTGDSNRLVSAPYSKLLCANLQVDLASGLIMTSAAAAEAAGVPQEKWVFLHAGAAAYDEWFVSERGDLTASPAIRAIGKAALAEAGLQIDQVKHVDLYSCFPSAVQIAAHELGLPVGDPARPLSVTGGLTFAGGPGNNYGGHAVATLVQRLRDDPDSYGLSTSLGWYLTKHALGIYSATPPAHPYRALAPVVPPEPTRRALVGYQGPATIEAATVQYDRDGQPVAAIVSGVTPDGARALVRTKDASVAVELASADPIGWQVTVAGSDVTIEDRDRHEVPPCPEPTVLVEDRGQVRVITLNRPARRNAIDLATAQLLEKVIDAFEDDDSVRVAVLTGAGGTFCAGMDLKAAAMGEFAITERRGPLGIAAQPISKPVIAAVEGHALAGGCELALVADLIVASSDSQFGIPEVKRGLVAAAGGVLRLSQRLPRNVAVELALTGDPMPAARMAELGLVNRIAEPGKVLDAALDLAQQIVINAPISVAVSREIIEQAPGWSREEEFQRQLDLATRAVLSEDATEGVVAFAEHRQPVWKGR</sequence>
<dbReference type="RefSeq" id="WP_149729571.1">
    <property type="nucleotide sequence ID" value="NZ_VUJV01000006.1"/>
</dbReference>
<dbReference type="InterPro" id="IPR016039">
    <property type="entry name" value="Thiolase-like"/>
</dbReference>
<dbReference type="Pfam" id="PF18313">
    <property type="entry name" value="TLP1_add_C"/>
    <property type="match status" value="1"/>
</dbReference>
<evidence type="ECO:0000259" key="3">
    <source>
        <dbReference type="Pfam" id="PF18313"/>
    </source>
</evidence>
<dbReference type="InterPro" id="IPR018376">
    <property type="entry name" value="Enoyl-CoA_hyd/isom_CS"/>
</dbReference>
<proteinExistence type="inferred from homology"/>
<dbReference type="Gene3D" id="1.10.12.10">
    <property type="entry name" value="Lyase 2-enoyl-coa Hydratase, Chain A, domain 2"/>
    <property type="match status" value="1"/>
</dbReference>
<gene>
    <name evidence="4" type="ORF">F0U44_17085</name>
</gene>
<name>A0A5B1L858_9ACTN</name>
<dbReference type="Gene3D" id="2.40.50.840">
    <property type="match status" value="1"/>
</dbReference>
<organism evidence="4 5">
    <name type="scientific">Nocardioides humilatus</name>
    <dbReference type="NCBI Taxonomy" id="2607660"/>
    <lineage>
        <taxon>Bacteria</taxon>
        <taxon>Bacillati</taxon>
        <taxon>Actinomycetota</taxon>
        <taxon>Actinomycetes</taxon>
        <taxon>Propionibacteriales</taxon>
        <taxon>Nocardioidaceae</taxon>
        <taxon>Nocardioides</taxon>
    </lineage>
</organism>
<reference evidence="4 5" key="2">
    <citation type="submission" date="2019-09" db="EMBL/GenBank/DDBJ databases">
        <authorList>
            <person name="Jin C."/>
        </authorList>
    </citation>
    <scope>NUCLEOTIDE SEQUENCE [LARGE SCALE GENOMIC DNA]</scope>
    <source>
        <strain evidence="4 5">BN130099</strain>
    </source>
</reference>
<evidence type="ECO:0000256" key="2">
    <source>
        <dbReference type="RuleBase" id="RU003707"/>
    </source>
</evidence>
<dbReference type="AlphaFoldDB" id="A0A5B1L858"/>
<dbReference type="InterPro" id="IPR019587">
    <property type="entry name" value="Polyketide_cyclase/dehydratase"/>
</dbReference>
<dbReference type="Pfam" id="PF10604">
    <property type="entry name" value="Polyketide_cyc2"/>
    <property type="match status" value="1"/>
</dbReference>
<dbReference type="NCBIfam" id="NF006100">
    <property type="entry name" value="PRK08252.1"/>
    <property type="match status" value="1"/>
</dbReference>
<dbReference type="PANTHER" id="PTHR43802:SF1">
    <property type="entry name" value="IP11341P-RELATED"/>
    <property type="match status" value="1"/>
</dbReference>
<dbReference type="SUPFAM" id="SSF55961">
    <property type="entry name" value="Bet v1-like"/>
    <property type="match status" value="1"/>
</dbReference>
<dbReference type="InterPro" id="IPR023393">
    <property type="entry name" value="START-like_dom_sf"/>
</dbReference>
<keyword evidence="5" id="KW-1185">Reference proteome</keyword>
<comment type="caution">
    <text evidence="4">The sequence shown here is derived from an EMBL/GenBank/DDBJ whole genome shotgun (WGS) entry which is preliminary data.</text>
</comment>
<dbReference type="CDD" id="cd07812">
    <property type="entry name" value="SRPBCC"/>
    <property type="match status" value="1"/>
</dbReference>
<dbReference type="GO" id="GO:0016746">
    <property type="term" value="F:acyltransferase activity"/>
    <property type="evidence" value="ECO:0007669"/>
    <property type="project" value="InterPro"/>
</dbReference>
<dbReference type="CDD" id="cd06558">
    <property type="entry name" value="crotonase-like"/>
    <property type="match status" value="1"/>
</dbReference>
<comment type="similarity">
    <text evidence="1 2">Belongs to the enoyl-CoA hydratase/isomerase family.</text>
</comment>
<dbReference type="SUPFAM" id="SSF52096">
    <property type="entry name" value="ClpP/crotonase"/>
    <property type="match status" value="1"/>
</dbReference>
<dbReference type="PROSITE" id="PS00166">
    <property type="entry name" value="ENOYL_COA_HYDRATASE"/>
    <property type="match status" value="1"/>
</dbReference>
<evidence type="ECO:0000313" key="5">
    <source>
        <dbReference type="Proteomes" id="UP000325003"/>
    </source>
</evidence>
<dbReference type="InterPro" id="IPR001753">
    <property type="entry name" value="Enoyl-CoA_hydra/iso"/>
</dbReference>
<dbReference type="PANTHER" id="PTHR43802">
    <property type="entry name" value="ENOYL-COA HYDRATASE"/>
    <property type="match status" value="1"/>
</dbReference>
<dbReference type="EMBL" id="VUJV01000006">
    <property type="protein sequence ID" value="KAA1416901.1"/>
    <property type="molecule type" value="Genomic_DNA"/>
</dbReference>
<dbReference type="Proteomes" id="UP000325003">
    <property type="component" value="Unassembled WGS sequence"/>
</dbReference>
<evidence type="ECO:0000256" key="1">
    <source>
        <dbReference type="ARBA" id="ARBA00005254"/>
    </source>
</evidence>
<dbReference type="InterPro" id="IPR014748">
    <property type="entry name" value="Enoyl-CoA_hydra_C"/>
</dbReference>
<dbReference type="Gene3D" id="3.30.530.20">
    <property type="match status" value="1"/>
</dbReference>
<dbReference type="Gene3D" id="3.40.47.10">
    <property type="match status" value="1"/>
</dbReference>
<dbReference type="Pfam" id="PF00378">
    <property type="entry name" value="ECH_1"/>
    <property type="match status" value="1"/>
</dbReference>
<dbReference type="Gene3D" id="3.90.226.10">
    <property type="entry name" value="2-enoyl-CoA Hydratase, Chain A, domain 1"/>
    <property type="match status" value="1"/>
</dbReference>